<dbReference type="Proteomes" id="UP000636479">
    <property type="component" value="Unassembled WGS sequence"/>
</dbReference>
<proteinExistence type="predicted"/>
<evidence type="ECO:0000313" key="1">
    <source>
        <dbReference type="EMBL" id="KAF7292197.1"/>
    </source>
</evidence>
<sequence length="268" mass="29967">MPSSSPALPPELELVIFRTAAKASLHTLYTLLFVARRTRLWLEPLLYATLRFGPEYKSPDLTTMDTSRQAFLADTVRHVIVSGYINIPPVEPLRICSNITHLALGFSTQDPVVREALLLLRHLRCLAFDPRVCQLMPSDAALPVFAGITRLELFYVVPGATDFCAALPRLTHLALNTLDEGVIIKILAACPQLLLLVILQDEENPMGVLPRAPEALTHDQRLVITAYVDWDEGALNRWNYWAVAEEFLAQKRSGAIPQTQFVADRDET</sequence>
<dbReference type="AlphaFoldDB" id="A0A8H6S5I1"/>
<dbReference type="EMBL" id="JACAZF010000012">
    <property type="protein sequence ID" value="KAF7292197.1"/>
    <property type="molecule type" value="Genomic_DNA"/>
</dbReference>
<dbReference type="RefSeq" id="XP_037214924.1">
    <property type="nucleotide sequence ID" value="XM_037368956.1"/>
</dbReference>
<keyword evidence="2" id="KW-1185">Reference proteome</keyword>
<comment type="caution">
    <text evidence="1">The sequence shown here is derived from an EMBL/GenBank/DDBJ whole genome shotgun (WGS) entry which is preliminary data.</text>
</comment>
<organism evidence="1 2">
    <name type="scientific">Mycena indigotica</name>
    <dbReference type="NCBI Taxonomy" id="2126181"/>
    <lineage>
        <taxon>Eukaryota</taxon>
        <taxon>Fungi</taxon>
        <taxon>Dikarya</taxon>
        <taxon>Basidiomycota</taxon>
        <taxon>Agaricomycotina</taxon>
        <taxon>Agaricomycetes</taxon>
        <taxon>Agaricomycetidae</taxon>
        <taxon>Agaricales</taxon>
        <taxon>Marasmiineae</taxon>
        <taxon>Mycenaceae</taxon>
        <taxon>Mycena</taxon>
    </lineage>
</organism>
<name>A0A8H6S5I1_9AGAR</name>
<dbReference type="Gene3D" id="3.80.10.10">
    <property type="entry name" value="Ribonuclease Inhibitor"/>
    <property type="match status" value="1"/>
</dbReference>
<dbReference type="OrthoDB" id="2900663at2759"/>
<protein>
    <submittedName>
        <fullName evidence="1">Uncharacterized protein</fullName>
    </submittedName>
</protein>
<reference evidence="1" key="1">
    <citation type="submission" date="2020-05" db="EMBL/GenBank/DDBJ databases">
        <title>Mycena genomes resolve the evolution of fungal bioluminescence.</title>
        <authorList>
            <person name="Tsai I.J."/>
        </authorList>
    </citation>
    <scope>NUCLEOTIDE SEQUENCE</scope>
    <source>
        <strain evidence="1">171206Taipei</strain>
    </source>
</reference>
<gene>
    <name evidence="1" type="ORF">MIND_01247000</name>
</gene>
<evidence type="ECO:0000313" key="2">
    <source>
        <dbReference type="Proteomes" id="UP000636479"/>
    </source>
</evidence>
<dbReference type="InterPro" id="IPR032675">
    <property type="entry name" value="LRR_dom_sf"/>
</dbReference>
<dbReference type="GeneID" id="59351472"/>
<accession>A0A8H6S5I1</accession>